<evidence type="ECO:0000256" key="1">
    <source>
        <dbReference type="SAM" id="SignalP"/>
    </source>
</evidence>
<feature type="chain" id="PRO_5029572941" description="Peptide N-acetyl-beta-D-glucosaminyl asparaginase amidase A N-terminal domain-containing protein" evidence="1">
    <location>
        <begin position="24"/>
        <end position="617"/>
    </location>
</feature>
<protein>
    <recommendedName>
        <fullName evidence="2">Peptide N-acetyl-beta-D-glucosaminyl asparaginase amidase A N-terminal domain-containing protein</fullName>
    </recommendedName>
</protein>
<dbReference type="InterPro" id="IPR021102">
    <property type="entry name" value="PNGase_A"/>
</dbReference>
<dbReference type="OMA" id="WTGGWSN"/>
<proteinExistence type="predicted"/>
<dbReference type="KEGG" id="qlo:115977322"/>
<dbReference type="PANTHER" id="PTHR31104">
    <property type="entry name" value="PEPTIDE-N4-(N-ACETYL-BETA-GLUCOSAMINYL)ASPARAGINE AMIDASE A PROTEIN"/>
    <property type="match status" value="1"/>
</dbReference>
<keyword evidence="1" id="KW-0732">Signal</keyword>
<sequence>MASSVLYSLLLLLFLHNPLFSTANLFHKKSLFREELDLSESQQQPLNDTPPTLFFEVTKPIKLPNTKPCSYHILQHDFGYTYGSPPVLANYTPPSHCPSQKFSKIVFQWNATCKGRQYDRIFGVWLGGAELFRSCTAEPRATGIVWSVEKDITRYYSLLMKNQTLAVYLGNLVTKTYTGVYHVNITIQFYPAEENDVSKLGALVSKYHTPADLIIPFSRNLPLNDGLWFEIESSTDIALSEFKIPQNAYRAVLEVYVSFHENDEFWYSNFYNEYIEANNLTGAAGNGPFREVLVSLDGQVVGAIWPFTVIFTGGINPLLWRPITGIGSFDLPSYNIEITPFLGNIVDGKSHKFGFSVTNALNVWYIDANLHLWLDSKSTEIEASLLEHVSSPLVVSLVSDFKGLNGTFLNSVTRSISSTGWVKSSHGNITTNWIQNFRYNNSMLIESDGDLQIVNQIIHFNDSVRTKMPSSSVYSIESHKKFDLYLYYNELDDGNGTSVSLENVTLGFFEKKSKDVGFGFSEGSLRNVQNGQGYMAVKNNLVVSGLGSTQQVYKYDGDLCYFRNVSSSNYTILYDQVGYKCHRGTRSHFGFGLSSMQPSPAQRAFLAPSLLHNGKDI</sequence>
<evidence type="ECO:0000313" key="4">
    <source>
        <dbReference type="Proteomes" id="UP000594261"/>
    </source>
</evidence>
<keyword evidence="4" id="KW-1185">Reference proteome</keyword>
<name>A0A7N2L2L7_QUELO</name>
<gene>
    <name evidence="3" type="primary">LOC115977322</name>
</gene>
<dbReference type="FunCoup" id="A0A7N2L2L7">
    <property type="interactions" value="765"/>
</dbReference>
<dbReference type="Pfam" id="PF12222">
    <property type="entry name" value="PNGaseA"/>
    <property type="match status" value="1"/>
</dbReference>
<reference evidence="3" key="2">
    <citation type="submission" date="2021-01" db="UniProtKB">
        <authorList>
            <consortium name="EnsemblPlants"/>
        </authorList>
    </citation>
    <scope>IDENTIFICATION</scope>
</reference>
<dbReference type="OrthoDB" id="339900at2759"/>
<evidence type="ECO:0000313" key="3">
    <source>
        <dbReference type="EnsemblPlants" id="QL02p094759:mrna:CDS:1"/>
    </source>
</evidence>
<organism evidence="3 4">
    <name type="scientific">Quercus lobata</name>
    <name type="common">Valley oak</name>
    <dbReference type="NCBI Taxonomy" id="97700"/>
    <lineage>
        <taxon>Eukaryota</taxon>
        <taxon>Viridiplantae</taxon>
        <taxon>Streptophyta</taxon>
        <taxon>Embryophyta</taxon>
        <taxon>Tracheophyta</taxon>
        <taxon>Spermatophyta</taxon>
        <taxon>Magnoliopsida</taxon>
        <taxon>eudicotyledons</taxon>
        <taxon>Gunneridae</taxon>
        <taxon>Pentapetalae</taxon>
        <taxon>rosids</taxon>
        <taxon>fabids</taxon>
        <taxon>Fagales</taxon>
        <taxon>Fagaceae</taxon>
        <taxon>Quercus</taxon>
    </lineage>
</organism>
<dbReference type="Proteomes" id="UP000594261">
    <property type="component" value="Chromosome 2"/>
</dbReference>
<accession>A0A7N2L2L7</accession>
<dbReference type="Pfam" id="PF25156">
    <property type="entry name" value="PNGase_A_C"/>
    <property type="match status" value="1"/>
</dbReference>
<feature type="domain" description="Peptide N-acetyl-beta-D-glucosaminyl asparaginase amidase A N-terminal" evidence="2">
    <location>
        <begin position="66"/>
        <end position="385"/>
    </location>
</feature>
<evidence type="ECO:0000259" key="2">
    <source>
        <dbReference type="Pfam" id="PF12222"/>
    </source>
</evidence>
<dbReference type="InParanoid" id="A0A7N2L2L7"/>
<dbReference type="InterPro" id="IPR056948">
    <property type="entry name" value="PNGaseA_N"/>
</dbReference>
<feature type="signal peptide" evidence="1">
    <location>
        <begin position="1"/>
        <end position="23"/>
    </location>
</feature>
<dbReference type="AlphaFoldDB" id="A0A7N2L2L7"/>
<dbReference type="RefSeq" id="XP_030954968.1">
    <property type="nucleotide sequence ID" value="XM_031099108.1"/>
</dbReference>
<dbReference type="Gramene" id="QL02p094759:mrna">
    <property type="protein sequence ID" value="QL02p094759:mrna:CDS:1"/>
    <property type="gene ID" value="QL02p094759"/>
</dbReference>
<reference evidence="4" key="1">
    <citation type="journal article" date="2016" name="G3 (Bethesda)">
        <title>First Draft Assembly and Annotation of the Genome of a California Endemic Oak Quercus lobata Nee (Fagaceae).</title>
        <authorList>
            <person name="Sork V.L."/>
            <person name="Fitz-Gibbon S.T."/>
            <person name="Puiu D."/>
            <person name="Crepeau M."/>
            <person name="Gugger P.F."/>
            <person name="Sherman R."/>
            <person name="Stevens K."/>
            <person name="Langley C.H."/>
            <person name="Pellegrini M."/>
            <person name="Salzberg S.L."/>
        </authorList>
    </citation>
    <scope>NUCLEOTIDE SEQUENCE [LARGE SCALE GENOMIC DNA]</scope>
    <source>
        <strain evidence="4">cv. SW786</strain>
    </source>
</reference>
<dbReference type="EnsemblPlants" id="QL02p094759:mrna">
    <property type="protein sequence ID" value="QL02p094759:mrna:CDS:1"/>
    <property type="gene ID" value="QL02p094759"/>
</dbReference>
<dbReference type="GeneID" id="115977322"/>